<feature type="region of interest" description="Disordered" evidence="1">
    <location>
        <begin position="514"/>
        <end position="753"/>
    </location>
</feature>
<feature type="compositionally biased region" description="Low complexity" evidence="1">
    <location>
        <begin position="709"/>
        <end position="719"/>
    </location>
</feature>
<evidence type="ECO:0000256" key="1">
    <source>
        <dbReference type="SAM" id="MobiDB-lite"/>
    </source>
</evidence>
<feature type="region of interest" description="Disordered" evidence="1">
    <location>
        <begin position="464"/>
        <end position="486"/>
    </location>
</feature>
<feature type="region of interest" description="Disordered" evidence="1">
    <location>
        <begin position="156"/>
        <end position="224"/>
    </location>
</feature>
<comment type="caution">
    <text evidence="2">The sequence shown here is derived from an EMBL/GenBank/DDBJ whole genome shotgun (WGS) entry which is preliminary data.</text>
</comment>
<feature type="compositionally biased region" description="Polar residues" evidence="1">
    <location>
        <begin position="89"/>
        <end position="111"/>
    </location>
</feature>
<keyword evidence="3" id="KW-1185">Reference proteome</keyword>
<feature type="compositionally biased region" description="Polar residues" evidence="1">
    <location>
        <begin position="567"/>
        <end position="580"/>
    </location>
</feature>
<feature type="region of interest" description="Disordered" evidence="1">
    <location>
        <begin position="319"/>
        <end position="399"/>
    </location>
</feature>
<feature type="region of interest" description="Disordered" evidence="1">
    <location>
        <begin position="1100"/>
        <end position="1123"/>
    </location>
</feature>
<evidence type="ECO:0000313" key="2">
    <source>
        <dbReference type="EMBL" id="KAK6750644.1"/>
    </source>
</evidence>
<feature type="compositionally biased region" description="Polar residues" evidence="1">
    <location>
        <begin position="1100"/>
        <end position="1121"/>
    </location>
</feature>
<feature type="compositionally biased region" description="Polar residues" evidence="1">
    <location>
        <begin position="524"/>
        <end position="534"/>
    </location>
</feature>
<evidence type="ECO:0000313" key="3">
    <source>
        <dbReference type="Proteomes" id="UP001303046"/>
    </source>
</evidence>
<protein>
    <submittedName>
        <fullName evidence="2">Uncharacterized protein</fullName>
    </submittedName>
</protein>
<feature type="compositionally biased region" description="Polar residues" evidence="1">
    <location>
        <begin position="178"/>
        <end position="196"/>
    </location>
</feature>
<dbReference type="EMBL" id="JAVFWL010000004">
    <property type="protein sequence ID" value="KAK6750644.1"/>
    <property type="molecule type" value="Genomic_DNA"/>
</dbReference>
<feature type="compositionally biased region" description="Low complexity" evidence="1">
    <location>
        <begin position="243"/>
        <end position="264"/>
    </location>
</feature>
<feature type="compositionally biased region" description="Basic and acidic residues" evidence="1">
    <location>
        <begin position="741"/>
        <end position="753"/>
    </location>
</feature>
<feature type="region of interest" description="Disordered" evidence="1">
    <location>
        <begin position="243"/>
        <end position="270"/>
    </location>
</feature>
<feature type="region of interest" description="Disordered" evidence="1">
    <location>
        <begin position="767"/>
        <end position="786"/>
    </location>
</feature>
<feature type="compositionally biased region" description="Polar residues" evidence="1">
    <location>
        <begin position="326"/>
        <end position="342"/>
    </location>
</feature>
<feature type="compositionally biased region" description="Polar residues" evidence="1">
    <location>
        <begin position="661"/>
        <end position="684"/>
    </location>
</feature>
<feature type="compositionally biased region" description="Polar residues" evidence="1">
    <location>
        <begin position="541"/>
        <end position="559"/>
    </location>
</feature>
<accession>A0ABR1DJJ6</accession>
<feature type="compositionally biased region" description="Polar residues" evidence="1">
    <location>
        <begin position="350"/>
        <end position="375"/>
    </location>
</feature>
<gene>
    <name evidence="2" type="primary">Necator_chrIV.g15847</name>
    <name evidence="2" type="ORF">RB195_002552</name>
</gene>
<sequence length="1226" mass="130077">MHIVKDHYAQMAAYDVTYALLTCNICESPTTAMTTTMKMDPTTSTTQSTTQAVTTTTTTQSTTQAVTTTKAAERTSTTSAATTLQTTMPMSHTETTLKTVESTKPSTMDSQRTSRASTAETSERATSTAPLTMTSTRPTSMAPTTISQLRTTLHDATETTSARSATATSTTTLSPASMNSPGETTKSTTKLASESTDGNKETSTKPCCTFTAETTSSTEEKSTSKVLYTTGTDATSTLKTSTKALTTEESTSVGSSVEIGTTPSTDKKSTSKVLYTTGADGSSTLQISAATEKNTSVDLDQNRGEYTCRSFNARNNDEVINDETSRSTAHSKSRESSITTKQTVERTSEETLLTTGPGNATTADGTSLSATSHVSITEETPTVPPTTSYAKDSSTKQSEETALSDYAVSENSSPTTIIIHSSTVNQHSTLVQTPTQGYTETLSYYSVRSSDPFLYSTEGIDKSWSSTDATTPADIATSPDHTEGQSEKTVISTTSIHKLVNGTSVQPTVVASSSDFETSESLSRFGSSTDILQSETKRTLPATSGVSPSQATFSQSAHSSVKEEFATSVTPEATFTSSDTPVEDGTSAGRSEEKTSLIVTPEAKVTSSDTLVEDGTSAGRSEEKTPLTEETLSEKAATLLSLPSESTTVEPPTSLKEEFATSGTPEASAASSDTPIEGRTSTGTLEKRTSLTEETLSTDAEAETTRLASVSSTVEPPTSVEEEFRTSVTPEAEVPSSVSPVKDKISTGRTEEKTSLIVTPERTVTSSDTLVEDGTSAGRSEEKTSLTKKTLMDAGTKTAKSVSVSRILERKVTPTSVREDFSTFATSEADVTSSVTPVENRISTGKSEEKTSLTLFADAGPKTRFASPSVSSTAETCSLKSLSLNISLDAASPLNLQQPASLTVAATAIEGSDCGNLWWTINKEREDATGYVLSKEGLEKGNYEICAGFVETSTCGYVHVGDSLSVGIDGFVGNITQPIDEKLTLTVTSNTENPVEYSWKCRIYGSEEFSENIQSSNCFHQESVASIDWVSGSINFHKASNFFVSTGVYEMEVALRDTVSGNEVKMNIFINLFSPSTTHTSAIEGGTRSSVQEADHVNVTTPTARSRQTATKSSGQTFTSRTKIRTDPTGFTLSLLERANLSQSLQNVMNQLESTTLADNPSGNELVDLLSSLKPAELAPIVNALLNGGVMINENMTTSQLIEELKQHMNVTNEALAEASHIFLGN</sequence>
<proteinExistence type="predicted"/>
<feature type="compositionally biased region" description="Polar residues" evidence="1">
    <location>
        <begin position="130"/>
        <end position="144"/>
    </location>
</feature>
<feature type="compositionally biased region" description="Polar residues" evidence="1">
    <location>
        <begin position="641"/>
        <end position="651"/>
    </location>
</feature>
<feature type="compositionally biased region" description="Low complexity" evidence="1">
    <location>
        <begin position="514"/>
        <end position="523"/>
    </location>
</feature>
<name>A0ABR1DJJ6_NECAM</name>
<feature type="region of interest" description="Disordered" evidence="1">
    <location>
        <begin position="89"/>
        <end position="144"/>
    </location>
</feature>
<reference evidence="2 3" key="1">
    <citation type="submission" date="2023-08" db="EMBL/GenBank/DDBJ databases">
        <title>A Necator americanus chromosomal reference genome.</title>
        <authorList>
            <person name="Ilik V."/>
            <person name="Petrzelkova K.J."/>
            <person name="Pardy F."/>
            <person name="Fuh T."/>
            <person name="Niatou-Singa F.S."/>
            <person name="Gouil Q."/>
            <person name="Baker L."/>
            <person name="Ritchie M.E."/>
            <person name="Jex A.R."/>
            <person name="Gazzola D."/>
            <person name="Li H."/>
            <person name="Toshio Fujiwara R."/>
            <person name="Zhan B."/>
            <person name="Aroian R.V."/>
            <person name="Pafco B."/>
            <person name="Schwarz E.M."/>
        </authorList>
    </citation>
    <scope>NUCLEOTIDE SEQUENCE [LARGE SCALE GENOMIC DNA]</scope>
    <source>
        <strain evidence="2 3">Aroian</strain>
        <tissue evidence="2">Whole animal</tissue>
    </source>
</reference>
<dbReference type="Proteomes" id="UP001303046">
    <property type="component" value="Unassembled WGS sequence"/>
</dbReference>
<feature type="compositionally biased region" description="Low complexity" evidence="1">
    <location>
        <begin position="113"/>
        <end position="129"/>
    </location>
</feature>
<feature type="compositionally biased region" description="Low complexity" evidence="1">
    <location>
        <begin position="377"/>
        <end position="387"/>
    </location>
</feature>
<feature type="compositionally biased region" description="Low complexity" evidence="1">
    <location>
        <begin position="158"/>
        <end position="177"/>
    </location>
</feature>
<organism evidence="2 3">
    <name type="scientific">Necator americanus</name>
    <name type="common">Human hookworm</name>
    <dbReference type="NCBI Taxonomy" id="51031"/>
    <lineage>
        <taxon>Eukaryota</taxon>
        <taxon>Metazoa</taxon>
        <taxon>Ecdysozoa</taxon>
        <taxon>Nematoda</taxon>
        <taxon>Chromadorea</taxon>
        <taxon>Rhabditida</taxon>
        <taxon>Rhabditina</taxon>
        <taxon>Rhabditomorpha</taxon>
        <taxon>Strongyloidea</taxon>
        <taxon>Ancylostomatidae</taxon>
        <taxon>Bunostominae</taxon>
        <taxon>Necator</taxon>
    </lineage>
</organism>